<dbReference type="Proteomes" id="UP001226091">
    <property type="component" value="Chromosome"/>
</dbReference>
<organism evidence="1 2">
    <name type="scientific">Metabacillus hrfriensis</name>
    <dbReference type="NCBI Taxonomy" id="3048891"/>
    <lineage>
        <taxon>Bacteria</taxon>
        <taxon>Bacillati</taxon>
        <taxon>Bacillota</taxon>
        <taxon>Bacilli</taxon>
        <taxon>Bacillales</taxon>
        <taxon>Bacillaceae</taxon>
        <taxon>Metabacillus</taxon>
    </lineage>
</organism>
<sequence length="163" mass="19197">MQLFFQYNWRVREEWFEWCKNLTDEELQQKRSGGVGSIIETLLHIIDVEYSWINVLKGEKIIDFTIREYHSLEKIIRLSGELQSEMITYLQNWNIAWENENATPPWMDGTYKKGEIIRHVIAHEIHHAGQLSVWARDMGREPVGASFIGRGFIPEKKAGYPAF</sequence>
<gene>
    <name evidence="1" type="ORF">QLQ22_13355</name>
</gene>
<reference evidence="2" key="1">
    <citation type="journal article" date="2025" name="Aquaculture">
        <title>Assessment of the bioflocculant production and safety properties of Metabacillus hrfriensis sp. nov. based on phenotypic and whole-genome sequencing analysis.</title>
        <authorList>
            <person name="Zhang R."/>
            <person name="Zhao Z."/>
            <person name="Luo L."/>
            <person name="Wang S."/>
            <person name="Guo K."/>
            <person name="Xu W."/>
        </authorList>
    </citation>
    <scope>NUCLEOTIDE SEQUENCE [LARGE SCALE GENOMIC DNA]</scope>
    <source>
        <strain evidence="2">CT-WN-B3</strain>
    </source>
</reference>
<keyword evidence="2" id="KW-1185">Reference proteome</keyword>
<evidence type="ECO:0000313" key="2">
    <source>
        <dbReference type="Proteomes" id="UP001226091"/>
    </source>
</evidence>
<proteinExistence type="predicted"/>
<dbReference type="EMBL" id="CP126116">
    <property type="protein sequence ID" value="WHZ55712.1"/>
    <property type="molecule type" value="Genomic_DNA"/>
</dbReference>
<evidence type="ECO:0000313" key="1">
    <source>
        <dbReference type="EMBL" id="WHZ55712.1"/>
    </source>
</evidence>
<name>A0ACD4R6F5_9BACI</name>
<protein>
    <submittedName>
        <fullName evidence="1">DinB family protein</fullName>
    </submittedName>
</protein>
<accession>A0ACD4R6F5</accession>